<sequence length="68" mass="6791">MYRVKDGCPGCGACTAACPVGAIAQGPGLAVTIGSDCVSCGVCKRVCPIGLIEKSPEEDSDEKTDSGL</sequence>
<dbReference type="InterPro" id="IPR017896">
    <property type="entry name" value="4Fe4S_Fe-S-bd"/>
</dbReference>
<protein>
    <recommendedName>
        <fullName evidence="4">4Fe-4S ferredoxin-type domain-containing protein</fullName>
    </recommendedName>
</protein>
<accession>A0A2L2XEK4</accession>
<keyword evidence="2" id="KW-0408">Iron</keyword>
<evidence type="ECO:0000313" key="5">
    <source>
        <dbReference type="EMBL" id="GBF34143.1"/>
    </source>
</evidence>
<evidence type="ECO:0000313" key="6">
    <source>
        <dbReference type="Proteomes" id="UP000239549"/>
    </source>
</evidence>
<dbReference type="PROSITE" id="PS51379">
    <property type="entry name" value="4FE4S_FER_2"/>
    <property type="match status" value="2"/>
</dbReference>
<name>A0A2L2XEK4_9FIRM</name>
<dbReference type="SUPFAM" id="SSF54862">
    <property type="entry name" value="4Fe-4S ferredoxins"/>
    <property type="match status" value="1"/>
</dbReference>
<proteinExistence type="predicted"/>
<dbReference type="EMBL" id="BFAV01000127">
    <property type="protein sequence ID" value="GBF34143.1"/>
    <property type="molecule type" value="Genomic_DNA"/>
</dbReference>
<evidence type="ECO:0000256" key="2">
    <source>
        <dbReference type="ARBA" id="ARBA00023004"/>
    </source>
</evidence>
<dbReference type="GO" id="GO:0051536">
    <property type="term" value="F:iron-sulfur cluster binding"/>
    <property type="evidence" value="ECO:0007669"/>
    <property type="project" value="UniProtKB-KW"/>
</dbReference>
<dbReference type="Pfam" id="PF13187">
    <property type="entry name" value="Fer4_9"/>
    <property type="match status" value="1"/>
</dbReference>
<dbReference type="InterPro" id="IPR017900">
    <property type="entry name" value="4Fe4S_Fe_S_CS"/>
</dbReference>
<keyword evidence="1" id="KW-0479">Metal-binding</keyword>
<dbReference type="PROSITE" id="PS00198">
    <property type="entry name" value="4FE4S_FER_1"/>
    <property type="match status" value="2"/>
</dbReference>
<dbReference type="Proteomes" id="UP000239549">
    <property type="component" value="Unassembled WGS sequence"/>
</dbReference>
<evidence type="ECO:0000256" key="3">
    <source>
        <dbReference type="ARBA" id="ARBA00023014"/>
    </source>
</evidence>
<organism evidence="5 6">
    <name type="scientific">Desulfocucumis palustris</name>
    <dbReference type="NCBI Taxonomy" id="1898651"/>
    <lineage>
        <taxon>Bacteria</taxon>
        <taxon>Bacillati</taxon>
        <taxon>Bacillota</taxon>
        <taxon>Clostridia</taxon>
        <taxon>Eubacteriales</taxon>
        <taxon>Desulfocucumaceae</taxon>
        <taxon>Desulfocucumis</taxon>
    </lineage>
</organism>
<keyword evidence="6" id="KW-1185">Reference proteome</keyword>
<feature type="domain" description="4Fe-4S ferredoxin-type" evidence="4">
    <location>
        <begin position="29"/>
        <end position="57"/>
    </location>
</feature>
<dbReference type="Gene3D" id="3.30.70.20">
    <property type="match status" value="1"/>
</dbReference>
<dbReference type="RefSeq" id="WP_207655585.1">
    <property type="nucleotide sequence ID" value="NZ_BFAV01000127.1"/>
</dbReference>
<feature type="domain" description="4Fe-4S ferredoxin-type" evidence="4">
    <location>
        <begin position="1"/>
        <end position="28"/>
    </location>
</feature>
<keyword evidence="3" id="KW-0411">Iron-sulfur</keyword>
<dbReference type="GO" id="GO:0046872">
    <property type="term" value="F:metal ion binding"/>
    <property type="evidence" value="ECO:0007669"/>
    <property type="project" value="UniProtKB-KW"/>
</dbReference>
<reference evidence="6" key="1">
    <citation type="submission" date="2018-02" db="EMBL/GenBank/DDBJ databases">
        <title>Genome sequence of Desulfocucumis palustris strain NAW-5.</title>
        <authorList>
            <person name="Watanabe M."/>
            <person name="Kojima H."/>
            <person name="Fukui M."/>
        </authorList>
    </citation>
    <scope>NUCLEOTIDE SEQUENCE [LARGE SCALE GENOMIC DNA]</scope>
    <source>
        <strain evidence="6">NAW-5</strain>
    </source>
</reference>
<evidence type="ECO:0000256" key="1">
    <source>
        <dbReference type="ARBA" id="ARBA00022723"/>
    </source>
</evidence>
<evidence type="ECO:0000259" key="4">
    <source>
        <dbReference type="PROSITE" id="PS51379"/>
    </source>
</evidence>
<comment type="caution">
    <text evidence="5">The sequence shown here is derived from an EMBL/GenBank/DDBJ whole genome shotgun (WGS) entry which is preliminary data.</text>
</comment>
<dbReference type="AlphaFoldDB" id="A0A2L2XEK4"/>
<gene>
    <name evidence="5" type="ORF">DCCM_3255</name>
</gene>